<evidence type="ECO:0000313" key="1">
    <source>
        <dbReference type="EMBL" id="QEY25499.1"/>
    </source>
</evidence>
<name>A0A5J6PS87_9NEIS</name>
<organism evidence="1 3">
    <name type="scientific">Neisseria zalophi</name>
    <dbReference type="NCBI Taxonomy" id="640030"/>
    <lineage>
        <taxon>Bacteria</taxon>
        <taxon>Pseudomonadati</taxon>
        <taxon>Pseudomonadota</taxon>
        <taxon>Betaproteobacteria</taxon>
        <taxon>Neisseriales</taxon>
        <taxon>Neisseriaceae</taxon>
        <taxon>Neisseria</taxon>
    </lineage>
</organism>
<dbReference type="EMBL" id="CP031700">
    <property type="protein sequence ID" value="QEY26510.1"/>
    <property type="molecule type" value="Genomic_DNA"/>
</dbReference>
<accession>A0A5J6PS87</accession>
<keyword evidence="3" id="KW-1185">Reference proteome</keyword>
<reference evidence="1 3" key="1">
    <citation type="submission" date="2018-08" db="EMBL/GenBank/DDBJ databases">
        <title>Neisseria zalophi ATCC BAA-2455 complete genome.</title>
        <authorList>
            <person name="Veseli I.A."/>
            <person name="Buttler R."/>
            <person name="Mascarenhas dos Santos A.C."/>
            <person name="Pombert J.-F."/>
        </authorList>
    </citation>
    <scope>NUCLEOTIDE SEQUENCE [LARGE SCALE GENOMIC DNA]</scope>
    <source>
        <strain evidence="1 3">ATCC BAA-2455</strain>
    </source>
</reference>
<sequence length="93" mass="10875">MSNENQDRQAPVQGLFITGAFDRMIVKERKNDDGSYTKTHYVGMIVRTETTTNLYQVRTKTPEKYASLKQNQIVTLWVFPRAFKDNVYYSDES</sequence>
<gene>
    <name evidence="1" type="ORF">D0T92_02405</name>
    <name evidence="2" type="ORF">D0T92_08190</name>
</gene>
<dbReference type="OrthoDB" id="8602076at2"/>
<dbReference type="KEGG" id="nzl:D0T92_02405"/>
<dbReference type="RefSeq" id="WP_151049865.1">
    <property type="nucleotide sequence ID" value="NZ_CP031700.1"/>
</dbReference>
<proteinExistence type="predicted"/>
<dbReference type="KEGG" id="nzl:D0T92_08190"/>
<evidence type="ECO:0000313" key="3">
    <source>
        <dbReference type="Proteomes" id="UP000325713"/>
    </source>
</evidence>
<evidence type="ECO:0000313" key="2">
    <source>
        <dbReference type="EMBL" id="QEY26510.1"/>
    </source>
</evidence>
<dbReference type="EMBL" id="CP031700">
    <property type="protein sequence ID" value="QEY25499.1"/>
    <property type="molecule type" value="Genomic_DNA"/>
</dbReference>
<dbReference type="AlphaFoldDB" id="A0A5J6PS87"/>
<protein>
    <submittedName>
        <fullName evidence="1">Uncharacterized protein</fullName>
    </submittedName>
</protein>
<dbReference type="Proteomes" id="UP000325713">
    <property type="component" value="Chromosome"/>
</dbReference>